<dbReference type="Pfam" id="PF06949">
    <property type="entry name" value="DUF1292"/>
    <property type="match status" value="1"/>
</dbReference>
<dbReference type="STRING" id="46223.SAMN05421852_103238"/>
<dbReference type="Proteomes" id="UP000199545">
    <property type="component" value="Unassembled WGS sequence"/>
</dbReference>
<accession>A0A1I3MWL0</accession>
<protein>
    <recommendedName>
        <fullName evidence="3">DUF1292 domain-containing protein</fullName>
    </recommendedName>
</protein>
<gene>
    <name evidence="1" type="ORF">SAMN05421852_103238</name>
</gene>
<name>A0A1I3MWL0_9BACL</name>
<organism evidence="1 2">
    <name type="scientific">Thermoflavimicrobium dichotomicum</name>
    <dbReference type="NCBI Taxonomy" id="46223"/>
    <lineage>
        <taxon>Bacteria</taxon>
        <taxon>Bacillati</taxon>
        <taxon>Bacillota</taxon>
        <taxon>Bacilli</taxon>
        <taxon>Bacillales</taxon>
        <taxon>Thermoactinomycetaceae</taxon>
        <taxon>Thermoflavimicrobium</taxon>
    </lineage>
</organism>
<dbReference type="EMBL" id="FORR01000003">
    <property type="protein sequence ID" value="SFJ01514.1"/>
    <property type="molecule type" value="Genomic_DNA"/>
</dbReference>
<evidence type="ECO:0008006" key="3">
    <source>
        <dbReference type="Google" id="ProtNLM"/>
    </source>
</evidence>
<evidence type="ECO:0000313" key="2">
    <source>
        <dbReference type="Proteomes" id="UP000199545"/>
    </source>
</evidence>
<keyword evidence="2" id="KW-1185">Reference proteome</keyword>
<sequence>MMEMKPRAESQAREVYILRDQIGQGNPFLHGQNEYQILHEVEVDGQHYAVLQKREDHPDDAYLFRIDQQQPVEIEDETEWENVAEAVDNLLYDRNEGSMS</sequence>
<proteinExistence type="predicted"/>
<reference evidence="1 2" key="1">
    <citation type="submission" date="2016-10" db="EMBL/GenBank/DDBJ databases">
        <authorList>
            <person name="de Groot N.N."/>
        </authorList>
    </citation>
    <scope>NUCLEOTIDE SEQUENCE [LARGE SCALE GENOMIC DNA]</scope>
    <source>
        <strain evidence="1 2">DSM 44778</strain>
    </source>
</reference>
<dbReference type="InterPro" id="IPR009711">
    <property type="entry name" value="UPF0473"/>
</dbReference>
<evidence type="ECO:0000313" key="1">
    <source>
        <dbReference type="EMBL" id="SFJ01514.1"/>
    </source>
</evidence>
<dbReference type="AlphaFoldDB" id="A0A1I3MWL0"/>